<keyword evidence="4" id="KW-1185">Reference proteome</keyword>
<feature type="transmembrane region" description="Helical" evidence="2">
    <location>
        <begin position="131"/>
        <end position="150"/>
    </location>
</feature>
<protein>
    <submittedName>
        <fullName evidence="3">Trp biosynthesis-associated membrane protein</fullName>
    </submittedName>
</protein>
<evidence type="ECO:0000313" key="4">
    <source>
        <dbReference type="Proteomes" id="UP000663791"/>
    </source>
</evidence>
<dbReference type="Pfam" id="PF09534">
    <property type="entry name" value="Trp_oprn_chp"/>
    <property type="match status" value="1"/>
</dbReference>
<dbReference type="Proteomes" id="UP000663791">
    <property type="component" value="Unassembled WGS sequence"/>
</dbReference>
<name>A0A938Y7A2_9ACTN</name>
<dbReference type="InterPro" id="IPR019051">
    <property type="entry name" value="Trp_biosyn_TM_oprn/chp"/>
</dbReference>
<gene>
    <name evidence="3" type="ORF">JK386_11420</name>
</gene>
<evidence type="ECO:0000313" key="3">
    <source>
        <dbReference type="EMBL" id="MBM9460514.1"/>
    </source>
</evidence>
<organism evidence="3 4">
    <name type="scientific">Nocardioides faecalis</name>
    <dbReference type="NCBI Taxonomy" id="2803858"/>
    <lineage>
        <taxon>Bacteria</taxon>
        <taxon>Bacillati</taxon>
        <taxon>Actinomycetota</taxon>
        <taxon>Actinomycetes</taxon>
        <taxon>Propionibacteriales</taxon>
        <taxon>Nocardioidaceae</taxon>
        <taxon>Nocardioides</taxon>
    </lineage>
</organism>
<evidence type="ECO:0000256" key="2">
    <source>
        <dbReference type="SAM" id="Phobius"/>
    </source>
</evidence>
<dbReference type="EMBL" id="JAERTX010000009">
    <property type="protein sequence ID" value="MBM9460514.1"/>
    <property type="molecule type" value="Genomic_DNA"/>
</dbReference>
<feature type="region of interest" description="Disordered" evidence="1">
    <location>
        <begin position="164"/>
        <end position="198"/>
    </location>
</feature>
<sequence length="198" mass="20095">MSRARRTFGPAVLAGLAGGGAAAVGGHRAMLAVPQETLTAAGGLPLGLAERSAQFALSGALALVVLACWGVLLVTRGVVRRVVAVLAALAAAGVVAVVVTGGFLQDEDAAADLAVRLGLNGAAISVERTSWLWLTLAGGLLALAAAVVAVRNLRSWPEMGTRYDAPGAETPHSQARPEDQSNLDLWKSLDDGDDPTAD</sequence>
<accession>A0A938Y7A2</accession>
<dbReference type="AlphaFoldDB" id="A0A938Y7A2"/>
<keyword evidence="2" id="KW-0472">Membrane</keyword>
<keyword evidence="2" id="KW-0812">Transmembrane</keyword>
<feature type="transmembrane region" description="Helical" evidence="2">
    <location>
        <begin position="55"/>
        <end position="75"/>
    </location>
</feature>
<reference evidence="3" key="1">
    <citation type="submission" date="2021-01" db="EMBL/GenBank/DDBJ databases">
        <title>Novel species in genus Nocardioides.</title>
        <authorList>
            <person name="Zhang G."/>
        </authorList>
    </citation>
    <scope>NUCLEOTIDE SEQUENCE</scope>
    <source>
        <strain evidence="3">Zg-536</strain>
    </source>
</reference>
<evidence type="ECO:0000256" key="1">
    <source>
        <dbReference type="SAM" id="MobiDB-lite"/>
    </source>
</evidence>
<comment type="caution">
    <text evidence="3">The sequence shown here is derived from an EMBL/GenBank/DDBJ whole genome shotgun (WGS) entry which is preliminary data.</text>
</comment>
<dbReference type="RefSeq" id="WP_213449980.1">
    <property type="nucleotide sequence ID" value="NZ_CP074406.1"/>
</dbReference>
<feature type="transmembrane region" description="Helical" evidence="2">
    <location>
        <begin position="82"/>
        <end position="104"/>
    </location>
</feature>
<keyword evidence="2" id="KW-1133">Transmembrane helix</keyword>
<proteinExistence type="predicted"/>